<dbReference type="InterPro" id="IPR051395">
    <property type="entry name" value="Cytochrome_c_Peroxidase/MauG"/>
</dbReference>
<dbReference type="InterPro" id="IPR036909">
    <property type="entry name" value="Cyt_c-like_dom_sf"/>
</dbReference>
<name>A0ABW9YHG5_9GAMM</name>
<keyword evidence="7" id="KW-1185">Reference proteome</keyword>
<evidence type="ECO:0000256" key="1">
    <source>
        <dbReference type="ARBA" id="ARBA00004196"/>
    </source>
</evidence>
<reference evidence="6 7" key="1">
    <citation type="journal article" date="2017" name="Int. J. Syst. Evol. Microbiol.">
        <title>Photobacterium alginatilyticum sp. nov., a marine bacterium isolated from bottom seawater.</title>
        <authorList>
            <person name="Wang X."/>
            <person name="Wang Y."/>
            <person name="Yang X."/>
            <person name="Sun H."/>
            <person name="Li B."/>
            <person name="Zhang X.H."/>
        </authorList>
    </citation>
    <scope>NUCLEOTIDE SEQUENCE [LARGE SCALE GENOMIC DNA]</scope>
    <source>
        <strain evidence="6 7">P03D4</strain>
    </source>
</reference>
<dbReference type="Proteomes" id="UP000738517">
    <property type="component" value="Unassembled WGS sequence"/>
</dbReference>
<accession>A0ABW9YHG5</accession>
<gene>
    <name evidence="6" type="ORF">EIZ48_11785</name>
</gene>
<feature type="chain" id="PRO_5045184894" description="Di-haem cytochrome c peroxidase domain-containing protein" evidence="4">
    <location>
        <begin position="30"/>
        <end position="859"/>
    </location>
</feature>
<dbReference type="EMBL" id="RSEJ01000011">
    <property type="protein sequence ID" value="NBI53257.1"/>
    <property type="molecule type" value="Genomic_DNA"/>
</dbReference>
<keyword evidence="4" id="KW-0732">Signal</keyword>
<comment type="caution">
    <text evidence="6">The sequence shown here is derived from an EMBL/GenBank/DDBJ whole genome shotgun (WGS) entry which is preliminary data.</text>
</comment>
<proteinExistence type="predicted"/>
<comment type="subcellular location">
    <subcellularLocation>
        <location evidence="1">Cell envelope</location>
    </subcellularLocation>
</comment>
<evidence type="ECO:0000256" key="3">
    <source>
        <dbReference type="SAM" id="Coils"/>
    </source>
</evidence>
<organism evidence="6 7">
    <name type="scientific">Photobacterium alginatilyticum</name>
    <dbReference type="NCBI Taxonomy" id="1775171"/>
    <lineage>
        <taxon>Bacteria</taxon>
        <taxon>Pseudomonadati</taxon>
        <taxon>Pseudomonadota</taxon>
        <taxon>Gammaproteobacteria</taxon>
        <taxon>Vibrionales</taxon>
        <taxon>Vibrionaceae</taxon>
        <taxon>Photobacterium</taxon>
    </lineage>
</organism>
<protein>
    <recommendedName>
        <fullName evidence="5">Di-haem cytochrome c peroxidase domain-containing protein</fullName>
    </recommendedName>
</protein>
<evidence type="ECO:0000256" key="2">
    <source>
        <dbReference type="ARBA" id="ARBA00023002"/>
    </source>
</evidence>
<evidence type="ECO:0000256" key="4">
    <source>
        <dbReference type="SAM" id="SignalP"/>
    </source>
</evidence>
<feature type="coiled-coil region" evidence="3">
    <location>
        <begin position="50"/>
        <end position="102"/>
    </location>
</feature>
<evidence type="ECO:0000313" key="7">
    <source>
        <dbReference type="Proteomes" id="UP000738517"/>
    </source>
</evidence>
<evidence type="ECO:0000259" key="5">
    <source>
        <dbReference type="Pfam" id="PF03150"/>
    </source>
</evidence>
<keyword evidence="2" id="KW-0560">Oxidoreductase</keyword>
<dbReference type="PANTHER" id="PTHR30600">
    <property type="entry name" value="CYTOCHROME C PEROXIDASE-RELATED"/>
    <property type="match status" value="1"/>
</dbReference>
<feature type="signal peptide" evidence="4">
    <location>
        <begin position="1"/>
        <end position="29"/>
    </location>
</feature>
<keyword evidence="3" id="KW-0175">Coiled coil</keyword>
<evidence type="ECO:0000313" key="6">
    <source>
        <dbReference type="EMBL" id="NBI53257.1"/>
    </source>
</evidence>
<feature type="domain" description="Di-haem cytochrome c peroxidase" evidence="5">
    <location>
        <begin position="318"/>
        <end position="606"/>
    </location>
</feature>
<dbReference type="SUPFAM" id="SSF46626">
    <property type="entry name" value="Cytochrome c"/>
    <property type="match status" value="2"/>
</dbReference>
<dbReference type="InterPro" id="IPR004852">
    <property type="entry name" value="Di-haem_cyt_c_peroxidsae"/>
</dbReference>
<dbReference type="Gene3D" id="1.10.760.10">
    <property type="entry name" value="Cytochrome c-like domain"/>
    <property type="match status" value="2"/>
</dbReference>
<sequence>MQNKPRRLSKLATLPFFVAFTLSSSIASANLEQEMQTTLEEQGLDYKTLLEQHRTERQSFRQELRQVRRTRPIDHNLLASLRDQERDLLQSHRAEIDLLKRLQQRDLSEIRLALRRSAGTGEEPEPEHEFNALLELVNGAELTDENGIPVGGEAGIAVFGNRMDVEVAIGGITSAGDVSSIELTNCSTGEVFLQLPPSELLGEVVIGPDIPPQIPDVNVGPLAPTPEFSLVKLNLPFSNSMLAALENGNMCAPVVLASHEESHPEGALTGNFIDHLRFEALEYILDPSLLPEPRVVDRQFNTLGTVSELIVKDQYALEKLGKAFFWDTQVGSDNKVACASCHSLAGVDWRTKNQLAEGEGNYEVTASDFPLSTVLGSQGVQNAEFVEVNPNQPGEDVCNDLSGDFRQVTGRQAPSVVNAAFNTFQFWDGRAHRFFNGENPLGPVDTNAGVYKVNGSGYVEKNTNILIDYSSLASQAVGPFESHVEMTCGPVDRSRFFPQLAMKLLNSNVKPLGLQKVHSEDSLLGGMANGTAGLNTSYESMIKKAFKDEYWDSATPISLQHPVTNQWEDYSMMEANFAFIFGLAVQAYERTLLSGESKFDKFARGEGDLSEIEKEGFNRFLSGGTGCNECHDGPMFSTATLQFTLVEPIEAMRLANSDDNGLYDSGYYNVGVRATEEDLGRGRQDLPGPIALSSQSNAGIDTLWPNLPMVSAEEGKASVKGHMKVPTLRNIELTAPYFHNGKYLTLEDVVAFYTRGGDFPLNEDLDPDMKPLGQLLGKPERQAKIAAWMRTLTDERVRYRSAPFDGPELPLPNGHKMENGQIVDDIVIMEATGKDGSVEAFATFFERVGGTIPEIPEDD</sequence>
<dbReference type="Pfam" id="PF03150">
    <property type="entry name" value="CCP_MauG"/>
    <property type="match status" value="1"/>
</dbReference>